<dbReference type="InterPro" id="IPR002328">
    <property type="entry name" value="ADH_Zn_CS"/>
</dbReference>
<evidence type="ECO:0000256" key="3">
    <source>
        <dbReference type="ARBA" id="ARBA00022723"/>
    </source>
</evidence>
<dbReference type="GO" id="GO:0005829">
    <property type="term" value="C:cytosol"/>
    <property type="evidence" value="ECO:0007669"/>
    <property type="project" value="TreeGrafter"/>
</dbReference>
<dbReference type="OrthoDB" id="417550at2759"/>
<dbReference type="PANTHER" id="PTHR43880">
    <property type="entry name" value="ALCOHOL DEHYDROGENASE"/>
    <property type="match status" value="1"/>
</dbReference>
<evidence type="ECO:0000256" key="1">
    <source>
        <dbReference type="ARBA" id="ARBA00001947"/>
    </source>
</evidence>
<organism evidence="7 8">
    <name type="scientific">Carpinus fangiana</name>
    <dbReference type="NCBI Taxonomy" id="176857"/>
    <lineage>
        <taxon>Eukaryota</taxon>
        <taxon>Viridiplantae</taxon>
        <taxon>Streptophyta</taxon>
        <taxon>Embryophyta</taxon>
        <taxon>Tracheophyta</taxon>
        <taxon>Spermatophyta</taxon>
        <taxon>Magnoliopsida</taxon>
        <taxon>eudicotyledons</taxon>
        <taxon>Gunneridae</taxon>
        <taxon>Pentapetalae</taxon>
        <taxon>rosids</taxon>
        <taxon>fabids</taxon>
        <taxon>Fagales</taxon>
        <taxon>Betulaceae</taxon>
        <taxon>Carpinus</taxon>
    </lineage>
</organism>
<feature type="domain" description="Alcohol dehydrogenase-like N-terminal" evidence="6">
    <location>
        <begin position="23"/>
        <end position="75"/>
    </location>
</feature>
<keyword evidence="4" id="KW-0862">Zinc</keyword>
<dbReference type="PANTHER" id="PTHR43880:SF7">
    <property type="entry name" value="ALCOHOL DEHYDROGENASE-LIKE 7"/>
    <property type="match status" value="1"/>
</dbReference>
<dbReference type="Gene3D" id="3.90.180.10">
    <property type="entry name" value="Medium-chain alcohol dehydrogenases, catalytic domain"/>
    <property type="match status" value="1"/>
</dbReference>
<dbReference type="Pfam" id="PF08240">
    <property type="entry name" value="ADH_N"/>
    <property type="match status" value="1"/>
</dbReference>
<gene>
    <name evidence="7" type="ORF">FH972_014037</name>
</gene>
<evidence type="ECO:0000313" key="7">
    <source>
        <dbReference type="EMBL" id="KAE8057336.1"/>
    </source>
</evidence>
<comment type="subunit">
    <text evidence="2">Homodimer.</text>
</comment>
<keyword evidence="3" id="KW-0479">Metal-binding</keyword>
<dbReference type="GO" id="GO:0008270">
    <property type="term" value="F:zinc ion binding"/>
    <property type="evidence" value="ECO:0007669"/>
    <property type="project" value="InterPro"/>
</dbReference>
<name>A0A5N6R8V3_9ROSI</name>
<evidence type="ECO:0000256" key="5">
    <source>
        <dbReference type="ARBA" id="ARBA00023002"/>
    </source>
</evidence>
<dbReference type="EMBL" id="CM017325">
    <property type="protein sequence ID" value="KAE8057336.1"/>
    <property type="molecule type" value="Genomic_DNA"/>
</dbReference>
<accession>A0A5N6R8V3</accession>
<dbReference type="InterPro" id="IPR011032">
    <property type="entry name" value="GroES-like_sf"/>
</dbReference>
<keyword evidence="5" id="KW-0560">Oxidoreductase</keyword>
<evidence type="ECO:0000256" key="2">
    <source>
        <dbReference type="ARBA" id="ARBA00011738"/>
    </source>
</evidence>
<comment type="cofactor">
    <cofactor evidence="1">
        <name>Zn(2+)</name>
        <dbReference type="ChEBI" id="CHEBI:29105"/>
    </cofactor>
</comment>
<sequence>MDENSSSETRGKPIRCRGFSGIFPRILGHEAIGVVESVGEDVDEVTDGDAIIPSFVSDCGECVDCKSEKSNLCSKLPFKISPWTLDAKIYVQQIH</sequence>
<reference evidence="7 8" key="1">
    <citation type="submission" date="2019-06" db="EMBL/GenBank/DDBJ databases">
        <title>A chromosomal-level reference genome of Carpinus fangiana (Coryloideae, Betulaceae).</title>
        <authorList>
            <person name="Yang X."/>
            <person name="Wang Z."/>
            <person name="Zhang L."/>
            <person name="Hao G."/>
            <person name="Liu J."/>
            <person name="Yang Y."/>
        </authorList>
    </citation>
    <scope>NUCLEOTIDE SEQUENCE [LARGE SCALE GENOMIC DNA]</scope>
    <source>
        <strain evidence="7">Cfa_2016G</strain>
        <tissue evidence="7">Leaf</tissue>
    </source>
</reference>
<dbReference type="SUPFAM" id="SSF50129">
    <property type="entry name" value="GroES-like"/>
    <property type="match status" value="1"/>
</dbReference>
<protein>
    <recommendedName>
        <fullName evidence="6">Alcohol dehydrogenase-like N-terminal domain-containing protein</fullName>
    </recommendedName>
</protein>
<evidence type="ECO:0000259" key="6">
    <source>
        <dbReference type="Pfam" id="PF08240"/>
    </source>
</evidence>
<dbReference type="AlphaFoldDB" id="A0A5N6R8V3"/>
<keyword evidence="8" id="KW-1185">Reference proteome</keyword>
<dbReference type="Proteomes" id="UP000327013">
    <property type="component" value="Chromosome 5"/>
</dbReference>
<evidence type="ECO:0000256" key="4">
    <source>
        <dbReference type="ARBA" id="ARBA00022833"/>
    </source>
</evidence>
<proteinExistence type="predicted"/>
<dbReference type="GO" id="GO:0046294">
    <property type="term" value="P:formaldehyde catabolic process"/>
    <property type="evidence" value="ECO:0007669"/>
    <property type="project" value="TreeGrafter"/>
</dbReference>
<dbReference type="GO" id="GO:0051903">
    <property type="term" value="F:S-(hydroxymethyl)glutathione dehydrogenase [NAD(P)+] activity"/>
    <property type="evidence" value="ECO:0007669"/>
    <property type="project" value="TreeGrafter"/>
</dbReference>
<dbReference type="InterPro" id="IPR013154">
    <property type="entry name" value="ADH-like_N"/>
</dbReference>
<dbReference type="PROSITE" id="PS00059">
    <property type="entry name" value="ADH_ZINC"/>
    <property type="match status" value="1"/>
</dbReference>
<evidence type="ECO:0000313" key="8">
    <source>
        <dbReference type="Proteomes" id="UP000327013"/>
    </source>
</evidence>